<dbReference type="KEGG" id="ppso:QPJ95_05450"/>
<feature type="region of interest" description="Disordered" evidence="1">
    <location>
        <begin position="53"/>
        <end position="89"/>
    </location>
</feature>
<feature type="compositionally biased region" description="Low complexity" evidence="1">
    <location>
        <begin position="77"/>
        <end position="89"/>
    </location>
</feature>
<organism evidence="2 3">
    <name type="scientific">Parasedimentitalea psychrophila</name>
    <dbReference type="NCBI Taxonomy" id="2997337"/>
    <lineage>
        <taxon>Bacteria</taxon>
        <taxon>Pseudomonadati</taxon>
        <taxon>Pseudomonadota</taxon>
        <taxon>Alphaproteobacteria</taxon>
        <taxon>Rhodobacterales</taxon>
        <taxon>Paracoccaceae</taxon>
        <taxon>Parasedimentitalea</taxon>
    </lineage>
</organism>
<protein>
    <submittedName>
        <fullName evidence="2">Uncharacterized protein</fullName>
    </submittedName>
</protein>
<dbReference type="Proteomes" id="UP001238334">
    <property type="component" value="Chromosome"/>
</dbReference>
<gene>
    <name evidence="2" type="ORF">QPJ95_05450</name>
</gene>
<dbReference type="AlphaFoldDB" id="A0A9Y2L1D1"/>
<evidence type="ECO:0000313" key="3">
    <source>
        <dbReference type="Proteomes" id="UP001238334"/>
    </source>
</evidence>
<evidence type="ECO:0000313" key="2">
    <source>
        <dbReference type="EMBL" id="WIY26363.1"/>
    </source>
</evidence>
<reference evidence="2 3" key="1">
    <citation type="submission" date="2023-06" db="EMBL/GenBank/DDBJ databases">
        <title>Parasedimentitalea psychrophila sp. nov., a psychrophilic bacterium isolated from deep-sea sediment.</title>
        <authorList>
            <person name="Li A."/>
        </authorList>
    </citation>
    <scope>NUCLEOTIDE SEQUENCE [LARGE SCALE GENOMIC DNA]</scope>
    <source>
        <strain evidence="2 3">QS115</strain>
    </source>
</reference>
<evidence type="ECO:0000256" key="1">
    <source>
        <dbReference type="SAM" id="MobiDB-lite"/>
    </source>
</evidence>
<sequence>MGLRKSLGIVAFCTQAVVAVDYNMQSQKAGLGPGELSMKAYSVIVQARYNRPAAPGARAGPQFDPQFDPQSGPQSDPATGAGAPGSAAAPTPICIRRAAALTCQ</sequence>
<name>A0A9Y2L1D1_9RHOB</name>
<dbReference type="EMBL" id="CP127247">
    <property type="protein sequence ID" value="WIY26363.1"/>
    <property type="molecule type" value="Genomic_DNA"/>
</dbReference>
<accession>A0A9Y2L1D1</accession>
<proteinExistence type="predicted"/>
<dbReference type="RefSeq" id="WP_270919310.1">
    <property type="nucleotide sequence ID" value="NZ_CP127247.1"/>
</dbReference>
<keyword evidence="3" id="KW-1185">Reference proteome</keyword>